<dbReference type="GeneID" id="8240789"/>
<protein>
    <recommendedName>
        <fullName evidence="6">BRCT domain-containing protein</fullName>
    </recommendedName>
</protein>
<dbReference type="CDD" id="cd05992">
    <property type="entry name" value="PB1"/>
    <property type="match status" value="1"/>
</dbReference>
<evidence type="ECO:0000313" key="4">
    <source>
        <dbReference type="EMBL" id="ACO61336.1"/>
    </source>
</evidence>
<dbReference type="InParanoid" id="C1DXY9"/>
<feature type="compositionally biased region" description="Pro residues" evidence="1">
    <location>
        <begin position="1"/>
        <end position="12"/>
    </location>
</feature>
<dbReference type="RefSeq" id="XP_002500078.1">
    <property type="nucleotide sequence ID" value="XM_002500032.1"/>
</dbReference>
<dbReference type="OMA" id="FAGMEEM"/>
<dbReference type="Gene3D" id="3.40.50.10190">
    <property type="entry name" value="BRCT domain"/>
    <property type="match status" value="2"/>
</dbReference>
<name>C1DXY9_MICCC</name>
<organism evidence="4 5">
    <name type="scientific">Micromonas commoda (strain RCC299 / NOUM17 / CCMP2709)</name>
    <name type="common">Picoplanktonic green alga</name>
    <dbReference type="NCBI Taxonomy" id="296587"/>
    <lineage>
        <taxon>Eukaryota</taxon>
        <taxon>Viridiplantae</taxon>
        <taxon>Chlorophyta</taxon>
        <taxon>Mamiellophyceae</taxon>
        <taxon>Mamiellales</taxon>
        <taxon>Mamiellaceae</taxon>
        <taxon>Micromonas</taxon>
    </lineage>
</organism>
<proteinExistence type="predicted"/>
<keyword evidence="5" id="KW-1185">Reference proteome</keyword>
<dbReference type="STRING" id="296587.C1DXY9"/>
<dbReference type="KEGG" id="mis:MICPUN_56122"/>
<gene>
    <name evidence="4" type="ORF">MICPUN_56122</name>
</gene>
<dbReference type="Pfam" id="PF00564">
    <property type="entry name" value="PB1"/>
    <property type="match status" value="1"/>
</dbReference>
<dbReference type="PROSITE" id="PS50172">
    <property type="entry name" value="BRCT"/>
    <property type="match status" value="2"/>
</dbReference>
<dbReference type="eggNOG" id="KOG1929">
    <property type="taxonomic scope" value="Eukaryota"/>
</dbReference>
<dbReference type="Pfam" id="PF00533">
    <property type="entry name" value="BRCT"/>
    <property type="match status" value="1"/>
</dbReference>
<feature type="compositionally biased region" description="Gly residues" evidence="1">
    <location>
        <begin position="78"/>
        <end position="95"/>
    </location>
</feature>
<feature type="domain" description="BRCT" evidence="2">
    <location>
        <begin position="215"/>
        <end position="311"/>
    </location>
</feature>
<dbReference type="InterPro" id="IPR036420">
    <property type="entry name" value="BRCT_dom_sf"/>
</dbReference>
<dbReference type="PROSITE" id="PS51745">
    <property type="entry name" value="PB1"/>
    <property type="match status" value="1"/>
</dbReference>
<feature type="compositionally biased region" description="Pro residues" evidence="1">
    <location>
        <begin position="57"/>
        <end position="70"/>
    </location>
</feature>
<evidence type="ECO:0000256" key="1">
    <source>
        <dbReference type="SAM" id="MobiDB-lite"/>
    </source>
</evidence>
<dbReference type="InterPro" id="IPR001357">
    <property type="entry name" value="BRCT_dom"/>
</dbReference>
<dbReference type="OrthoDB" id="1935339at2759"/>
<dbReference type="PANTHER" id="PTHR47181:SF2">
    <property type="entry name" value="BRCA1 C TERMINUS DOMAIN CONTAINING PROTEIN, EXPRESSED"/>
    <property type="match status" value="1"/>
</dbReference>
<dbReference type="PANTHER" id="PTHR47181">
    <property type="entry name" value="BRCA1 C TERMINUS DOMAIN CONTAINING PROTEIN, EXPRESSED"/>
    <property type="match status" value="1"/>
</dbReference>
<evidence type="ECO:0000259" key="3">
    <source>
        <dbReference type="PROSITE" id="PS51745"/>
    </source>
</evidence>
<sequence>MSGYPDYPPGPGPGSGGYTPYGGPQDYAATPQRYARALPRLLGRPHAVSGFKRKPSFAPPLTPSPTPTPTPYRSNFGAPGGGYGGPPPGGLGGGADELHPAEFFDGGGDPDVRPEYFAGMEEMLVYFEGVTAAVVNYSPADTNAIRNELQMLGARVRERYTPDCTHLMTPYQQGQDYKQAAIDGKIVVSYAWLEDCLTARRVVPHTDKVLYQPIRDENGVPGMEQAVVSIAGYKGPIRNDIRELIEAAGATFNQNFTKKTTHLICYRAESEVYAKALLFKLEGQMLEIVNHRWIEDSVRNWRRMPEESEVYRKLGVEVDFEERLDAEKKLRMDVEAQLEEEERSRRNLQELLEAEERARQEMQQQLLEEESQRISLRTQLEGEGQNREALQHQFSRSRSDIDSLQSLLQQSEASRAKQEQQLLAAEEERRSMMRQIEDMRRQQTALQSQFSRSRQDLLTQLEARLNSIEQLRSELDNEAKSHGDTNEKLEAEKRAHKETQEKMVQGEKQVKQLQDQLAAEGRDKAALQKQLEAERKSRLHILSDFESERKQREHLIKQLEAEQKLRQSLQKAVSTKEELRLKAEEEIERLNQDIQEMMDEIDRLKTFEPPEKMDENRVAVKLFLEEDIRFLELDPDVSYEELIIAVGKVFIETYVIKFEDEDKHHITLKTSEDLKIAIRQYEKNESQYLKLILEKAEEETDRG</sequence>
<reference evidence="4 5" key="1">
    <citation type="journal article" date="2009" name="Science">
        <title>Green evolution and dynamic adaptations revealed by genomes of the marine picoeukaryotes Micromonas.</title>
        <authorList>
            <person name="Worden A.Z."/>
            <person name="Lee J.H."/>
            <person name="Mock T."/>
            <person name="Rouze P."/>
            <person name="Simmons M.P."/>
            <person name="Aerts A.L."/>
            <person name="Allen A.E."/>
            <person name="Cuvelier M.L."/>
            <person name="Derelle E."/>
            <person name="Everett M.V."/>
            <person name="Foulon E."/>
            <person name="Grimwood J."/>
            <person name="Gundlach H."/>
            <person name="Henrissat B."/>
            <person name="Napoli C."/>
            <person name="McDonald S.M."/>
            <person name="Parker M.S."/>
            <person name="Rombauts S."/>
            <person name="Salamov A."/>
            <person name="Von Dassow P."/>
            <person name="Badger J.H."/>
            <person name="Coutinho P.M."/>
            <person name="Demir E."/>
            <person name="Dubchak I."/>
            <person name="Gentemann C."/>
            <person name="Eikrem W."/>
            <person name="Gready J.E."/>
            <person name="John U."/>
            <person name="Lanier W."/>
            <person name="Lindquist E.A."/>
            <person name="Lucas S."/>
            <person name="Mayer K.F."/>
            <person name="Moreau H."/>
            <person name="Not F."/>
            <person name="Otillar R."/>
            <person name="Panaud O."/>
            <person name="Pangilinan J."/>
            <person name="Paulsen I."/>
            <person name="Piegu B."/>
            <person name="Poliakov A."/>
            <person name="Robbens S."/>
            <person name="Schmutz J."/>
            <person name="Toulza E."/>
            <person name="Wyss T."/>
            <person name="Zelensky A."/>
            <person name="Zhou K."/>
            <person name="Armbrust E.V."/>
            <person name="Bhattacharya D."/>
            <person name="Goodenough U.W."/>
            <person name="Van de Peer Y."/>
            <person name="Grigoriev I.V."/>
        </authorList>
    </citation>
    <scope>NUCLEOTIDE SEQUENCE [LARGE SCALE GENOMIC DNA]</scope>
    <source>
        <strain evidence="5">RCC299 / NOUM17</strain>
    </source>
</reference>
<dbReference type="Gene3D" id="3.10.20.90">
    <property type="entry name" value="Phosphatidylinositol 3-kinase Catalytic Subunit, Chain A, domain 1"/>
    <property type="match status" value="1"/>
</dbReference>
<dbReference type="SMART" id="SM00292">
    <property type="entry name" value="BRCT"/>
    <property type="match status" value="2"/>
</dbReference>
<dbReference type="EMBL" id="CP001323">
    <property type="protein sequence ID" value="ACO61336.1"/>
    <property type="molecule type" value="Genomic_DNA"/>
</dbReference>
<dbReference type="InterPro" id="IPR000270">
    <property type="entry name" value="PB1_dom"/>
</dbReference>
<dbReference type="AlphaFoldDB" id="C1DXY9"/>
<dbReference type="Proteomes" id="UP000002009">
    <property type="component" value="Chromosome 2"/>
</dbReference>
<dbReference type="SMART" id="SM00666">
    <property type="entry name" value="PB1"/>
    <property type="match status" value="1"/>
</dbReference>
<evidence type="ECO:0000313" key="5">
    <source>
        <dbReference type="Proteomes" id="UP000002009"/>
    </source>
</evidence>
<feature type="region of interest" description="Disordered" evidence="1">
    <location>
        <begin position="1"/>
        <end position="106"/>
    </location>
</feature>
<feature type="region of interest" description="Disordered" evidence="1">
    <location>
        <begin position="379"/>
        <end position="420"/>
    </location>
</feature>
<dbReference type="SUPFAM" id="SSF54277">
    <property type="entry name" value="CAD &amp; PB1 domains"/>
    <property type="match status" value="1"/>
</dbReference>
<feature type="domain" description="PB1" evidence="3">
    <location>
        <begin position="617"/>
        <end position="696"/>
    </location>
</feature>
<feature type="compositionally biased region" description="Low complexity" evidence="1">
    <location>
        <begin position="402"/>
        <end position="420"/>
    </location>
</feature>
<dbReference type="SUPFAM" id="SSF52113">
    <property type="entry name" value="BRCT domain"/>
    <property type="match status" value="2"/>
</dbReference>
<dbReference type="CDD" id="cd00027">
    <property type="entry name" value="BRCT"/>
    <property type="match status" value="1"/>
</dbReference>
<feature type="domain" description="BRCT" evidence="2">
    <location>
        <begin position="122"/>
        <end position="210"/>
    </location>
</feature>
<dbReference type="InterPro" id="IPR053793">
    <property type="entry name" value="PB1-like"/>
</dbReference>
<dbReference type="Pfam" id="PF12738">
    <property type="entry name" value="PTCB-BRCT"/>
    <property type="match status" value="1"/>
</dbReference>
<evidence type="ECO:0000259" key="2">
    <source>
        <dbReference type="PROSITE" id="PS50172"/>
    </source>
</evidence>
<evidence type="ECO:0008006" key="6">
    <source>
        <dbReference type="Google" id="ProtNLM"/>
    </source>
</evidence>
<dbReference type="InterPro" id="IPR044254">
    <property type="entry name" value="At4g02110-like"/>
</dbReference>
<accession>C1DXY9</accession>